<dbReference type="InterPro" id="IPR032675">
    <property type="entry name" value="LRR_dom_sf"/>
</dbReference>
<evidence type="ECO:0000256" key="1">
    <source>
        <dbReference type="ARBA" id="ARBA00022614"/>
    </source>
</evidence>
<dbReference type="GO" id="GO:0031146">
    <property type="term" value="P:SCF-dependent proteasomal ubiquitin-dependent protein catabolic process"/>
    <property type="evidence" value="ECO:0007669"/>
    <property type="project" value="TreeGrafter"/>
</dbReference>
<dbReference type="GO" id="GO:0019005">
    <property type="term" value="C:SCF ubiquitin ligase complex"/>
    <property type="evidence" value="ECO:0007669"/>
    <property type="project" value="TreeGrafter"/>
</dbReference>
<reference evidence="3" key="2">
    <citation type="submission" date="2025-08" db="UniProtKB">
        <authorList>
            <consortium name="Ensembl"/>
        </authorList>
    </citation>
    <scope>IDENTIFICATION</scope>
</reference>
<evidence type="ECO:0000313" key="4">
    <source>
        <dbReference type="Proteomes" id="UP000694580"/>
    </source>
</evidence>
<dbReference type="GeneTree" id="ENSGT00940000160224"/>
<keyword evidence="1" id="KW-0433">Leucine-rich repeat</keyword>
<dbReference type="Pfam" id="PF12937">
    <property type="entry name" value="F-box-like"/>
    <property type="match status" value="1"/>
</dbReference>
<dbReference type="Proteomes" id="UP000694580">
    <property type="component" value="Chromosome 17"/>
</dbReference>
<dbReference type="InterPro" id="IPR006553">
    <property type="entry name" value="Leu-rich_rpt_Cys-con_subtyp"/>
</dbReference>
<dbReference type="SMART" id="SM00367">
    <property type="entry name" value="LRR_CC"/>
    <property type="match status" value="11"/>
</dbReference>
<dbReference type="AlphaFoldDB" id="A0AAY4CBJ8"/>
<dbReference type="InterPro" id="IPR001611">
    <property type="entry name" value="Leu-rich_rpt"/>
</dbReference>
<dbReference type="FunFam" id="3.80.10.10:FF:000134">
    <property type="entry name" value="F-box and leucine rich repeat protein 13"/>
    <property type="match status" value="1"/>
</dbReference>
<feature type="domain" description="F-box" evidence="2">
    <location>
        <begin position="9"/>
        <end position="55"/>
    </location>
</feature>
<dbReference type="InterPro" id="IPR057207">
    <property type="entry name" value="FBXL15_LRR"/>
</dbReference>
<dbReference type="PANTHER" id="PTHR13318:SF95">
    <property type="entry name" value="F-BOX PROTEIN YLR352W"/>
    <property type="match status" value="1"/>
</dbReference>
<proteinExistence type="predicted"/>
<reference evidence="3 4" key="1">
    <citation type="submission" date="2020-06" db="EMBL/GenBank/DDBJ databases">
        <authorList>
            <consortium name="Wellcome Sanger Institute Data Sharing"/>
        </authorList>
    </citation>
    <scope>NUCLEOTIDE SEQUENCE [LARGE SCALE GENOMIC DNA]</scope>
</reference>
<dbReference type="InterPro" id="IPR001810">
    <property type="entry name" value="F-box_dom"/>
</dbReference>
<keyword evidence="4" id="KW-1185">Reference proteome</keyword>
<protein>
    <recommendedName>
        <fullName evidence="2">F-box domain-containing protein</fullName>
    </recommendedName>
</protein>
<dbReference type="Pfam" id="PF25372">
    <property type="entry name" value="DUF7885"/>
    <property type="match status" value="2"/>
</dbReference>
<dbReference type="Pfam" id="PF13516">
    <property type="entry name" value="LRR_6"/>
    <property type="match status" value="1"/>
</dbReference>
<evidence type="ECO:0000259" key="2">
    <source>
        <dbReference type="PROSITE" id="PS50181"/>
    </source>
</evidence>
<dbReference type="SUPFAM" id="SSF52047">
    <property type="entry name" value="RNI-like"/>
    <property type="match status" value="2"/>
</dbReference>
<evidence type="ECO:0000313" key="3">
    <source>
        <dbReference type="Ensembl" id="ENSDCDP00010030114.1"/>
    </source>
</evidence>
<dbReference type="PROSITE" id="PS50181">
    <property type="entry name" value="FBOX"/>
    <property type="match status" value="1"/>
</dbReference>
<gene>
    <name evidence="3" type="primary">FBXL13</name>
</gene>
<dbReference type="Gene3D" id="3.80.10.10">
    <property type="entry name" value="Ribonuclease Inhibitor"/>
    <property type="match status" value="3"/>
</dbReference>
<dbReference type="Ensembl" id="ENSDCDT00010037434.1">
    <property type="protein sequence ID" value="ENSDCDP00010030114.1"/>
    <property type="gene ID" value="ENSDCDG00010019165.1"/>
</dbReference>
<sequence>ASERQDIIYRIFFNLHTLYLYQIFQGLGVGDLLNCAQVCRTWMSITQNCSLWSQINFSDYKTWISDSMVKKILQKYRMFVSRLNMRGCTSLQESSFKCISECRNLQELNLSECCNINDEVVQMIAENCPSLLYLNLSYTTVTDATFRALSRCCLNLQYVSLAYCRKFTDKGLQCLTIGMGCRRIVYLDLSGCTQITVMGFRHIGEGCRLLQHVVFNDMPTLSDRCVKELTSKCHCLISISLLDSIHVSDSALKAISDVAHLSQFEIEGNSQITDAGWKDLCRSSPKLQLLRVADCPNMTDISMKSIGSLKKLTYLDISGCESMSDVGLRAITEGHSASRIQELHLSSCICISDLSMMWIAQRCSKLSNLNLCYCQNLTDSGFELLAGCLSLVSLDITGCNISDQGLVGLGGSQSLKKLNISECIWISDIEAASSCASSKCCIAEGSPGENIFLIRLFKKDVINRGYNTEHYGPTQLQ</sequence>
<name>A0AAY4CBJ8_9TELE</name>
<dbReference type="PANTHER" id="PTHR13318">
    <property type="entry name" value="PARTNER OF PAIRED, ISOFORM B-RELATED"/>
    <property type="match status" value="1"/>
</dbReference>
<reference evidence="3" key="3">
    <citation type="submission" date="2025-09" db="UniProtKB">
        <authorList>
            <consortium name="Ensembl"/>
        </authorList>
    </citation>
    <scope>IDENTIFICATION</scope>
</reference>
<accession>A0AAY4CBJ8</accession>
<organism evidence="3 4">
    <name type="scientific">Denticeps clupeoides</name>
    <name type="common">denticle herring</name>
    <dbReference type="NCBI Taxonomy" id="299321"/>
    <lineage>
        <taxon>Eukaryota</taxon>
        <taxon>Metazoa</taxon>
        <taxon>Chordata</taxon>
        <taxon>Craniata</taxon>
        <taxon>Vertebrata</taxon>
        <taxon>Euteleostomi</taxon>
        <taxon>Actinopterygii</taxon>
        <taxon>Neopterygii</taxon>
        <taxon>Teleostei</taxon>
        <taxon>Clupei</taxon>
        <taxon>Clupeiformes</taxon>
        <taxon>Denticipitoidei</taxon>
        <taxon>Denticipitidae</taxon>
        <taxon>Denticeps</taxon>
    </lineage>
</organism>